<name>A0A916RZX0_9HYPH</name>
<proteinExistence type="predicted"/>
<evidence type="ECO:0000313" key="4">
    <source>
        <dbReference type="Proteomes" id="UP000636264"/>
    </source>
</evidence>
<evidence type="ECO:0000259" key="2">
    <source>
        <dbReference type="Pfam" id="PF07331"/>
    </source>
</evidence>
<comment type="caution">
    <text evidence="3">The sequence shown here is derived from an EMBL/GenBank/DDBJ whole genome shotgun (WGS) entry which is preliminary data.</text>
</comment>
<keyword evidence="4" id="KW-1185">Reference proteome</keyword>
<feature type="transmembrane region" description="Helical" evidence="1">
    <location>
        <begin position="28"/>
        <end position="52"/>
    </location>
</feature>
<feature type="domain" description="DUF1468" evidence="2">
    <location>
        <begin position="30"/>
        <end position="161"/>
    </location>
</feature>
<dbReference type="InterPro" id="IPR009936">
    <property type="entry name" value="DUF1468"/>
</dbReference>
<evidence type="ECO:0000256" key="1">
    <source>
        <dbReference type="SAM" id="Phobius"/>
    </source>
</evidence>
<sequence>MSKEAIQTAGFVGKDNLVQRLFLTSDSVGGWISVAIGCVSLAQGLALGLGTLRRLGSGGFPFGIGVLLIGLGALLIVGSLRRGGATASIPIKVSSVLILAALASFAVLLPLFGMIPAAIVLMLLVSVAVTGRLGLGDIIFSLASSVAAVLIFINGLGLALPAIRWPL</sequence>
<accession>A0A916RZX0</accession>
<gene>
    <name evidence="3" type="ORF">GCM10011385_35780</name>
</gene>
<dbReference type="EMBL" id="BMIF01000014">
    <property type="protein sequence ID" value="GGA78478.1"/>
    <property type="molecule type" value="Genomic_DNA"/>
</dbReference>
<dbReference type="AlphaFoldDB" id="A0A916RZX0"/>
<keyword evidence="1" id="KW-1133">Transmembrane helix</keyword>
<evidence type="ECO:0000313" key="3">
    <source>
        <dbReference type="EMBL" id="GGA78478.1"/>
    </source>
</evidence>
<organism evidence="3 4">
    <name type="scientific">Nitratireductor aestuarii</name>
    <dbReference type="NCBI Taxonomy" id="1735103"/>
    <lineage>
        <taxon>Bacteria</taxon>
        <taxon>Pseudomonadati</taxon>
        <taxon>Pseudomonadota</taxon>
        <taxon>Alphaproteobacteria</taxon>
        <taxon>Hyphomicrobiales</taxon>
        <taxon>Phyllobacteriaceae</taxon>
        <taxon>Nitratireductor</taxon>
    </lineage>
</organism>
<feature type="transmembrane region" description="Helical" evidence="1">
    <location>
        <begin position="142"/>
        <end position="163"/>
    </location>
</feature>
<keyword evidence="1" id="KW-0472">Membrane</keyword>
<protein>
    <recommendedName>
        <fullName evidence="2">DUF1468 domain-containing protein</fullName>
    </recommendedName>
</protein>
<dbReference type="RefSeq" id="WP_188722471.1">
    <property type="nucleotide sequence ID" value="NZ_BMIF01000014.1"/>
</dbReference>
<dbReference type="Pfam" id="PF07331">
    <property type="entry name" value="TctB"/>
    <property type="match status" value="1"/>
</dbReference>
<keyword evidence="1" id="KW-0812">Transmembrane</keyword>
<reference evidence="3" key="1">
    <citation type="journal article" date="2014" name="Int. J. Syst. Evol. Microbiol.">
        <title>Complete genome sequence of Corynebacterium casei LMG S-19264T (=DSM 44701T), isolated from a smear-ripened cheese.</title>
        <authorList>
            <consortium name="US DOE Joint Genome Institute (JGI-PGF)"/>
            <person name="Walter F."/>
            <person name="Albersmeier A."/>
            <person name="Kalinowski J."/>
            <person name="Ruckert C."/>
        </authorList>
    </citation>
    <scope>NUCLEOTIDE SEQUENCE</scope>
    <source>
        <strain evidence="3">CGMCC 1.15320</strain>
    </source>
</reference>
<reference evidence="3" key="2">
    <citation type="submission" date="2020-09" db="EMBL/GenBank/DDBJ databases">
        <authorList>
            <person name="Sun Q."/>
            <person name="Zhou Y."/>
        </authorList>
    </citation>
    <scope>NUCLEOTIDE SEQUENCE</scope>
    <source>
        <strain evidence="3">CGMCC 1.15320</strain>
    </source>
</reference>
<feature type="transmembrane region" description="Helical" evidence="1">
    <location>
        <begin position="58"/>
        <end position="77"/>
    </location>
</feature>
<dbReference type="Proteomes" id="UP000636264">
    <property type="component" value="Unassembled WGS sequence"/>
</dbReference>